<evidence type="ECO:0000313" key="3">
    <source>
        <dbReference type="Proteomes" id="UP001151760"/>
    </source>
</evidence>
<name>A0ABQ4XJ50_9ASTR</name>
<accession>A0ABQ4XJ50</accession>
<reference evidence="2" key="2">
    <citation type="submission" date="2022-01" db="EMBL/GenBank/DDBJ databases">
        <authorList>
            <person name="Yamashiro T."/>
            <person name="Shiraishi A."/>
            <person name="Satake H."/>
            <person name="Nakayama K."/>
        </authorList>
    </citation>
    <scope>NUCLEOTIDE SEQUENCE</scope>
</reference>
<reference evidence="2" key="1">
    <citation type="journal article" date="2022" name="Int. J. Mol. Sci.">
        <title>Draft Genome of Tanacetum Coccineum: Genomic Comparison of Closely Related Tanacetum-Family Plants.</title>
        <authorList>
            <person name="Yamashiro T."/>
            <person name="Shiraishi A."/>
            <person name="Nakayama K."/>
            <person name="Satake H."/>
        </authorList>
    </citation>
    <scope>NUCLEOTIDE SEQUENCE</scope>
</reference>
<sequence>MGTCLLMLEDEDSTPLTKLQKEILALDNVNFPPPPPMVGTPKKRNMNKFCDYHQDRGKAAKRSQGNIQKEKRMYQHGEIPKIPPEALTRGPIDIRLQVRRIHVDGVAPSETSSEVINPRVSLAPVETHPRRPGKEPMQLDDMEERQQLDKKRKPPKSGAEEKIVANDNYPEQLVTIGGGLSAECRHALIHTLRKNVDIFA</sequence>
<dbReference type="Proteomes" id="UP001151760">
    <property type="component" value="Unassembled WGS sequence"/>
</dbReference>
<organism evidence="2 3">
    <name type="scientific">Tanacetum coccineum</name>
    <dbReference type="NCBI Taxonomy" id="301880"/>
    <lineage>
        <taxon>Eukaryota</taxon>
        <taxon>Viridiplantae</taxon>
        <taxon>Streptophyta</taxon>
        <taxon>Embryophyta</taxon>
        <taxon>Tracheophyta</taxon>
        <taxon>Spermatophyta</taxon>
        <taxon>Magnoliopsida</taxon>
        <taxon>eudicotyledons</taxon>
        <taxon>Gunneridae</taxon>
        <taxon>Pentapetalae</taxon>
        <taxon>asterids</taxon>
        <taxon>campanulids</taxon>
        <taxon>Asterales</taxon>
        <taxon>Asteraceae</taxon>
        <taxon>Asteroideae</taxon>
        <taxon>Anthemideae</taxon>
        <taxon>Anthemidinae</taxon>
        <taxon>Tanacetum</taxon>
    </lineage>
</organism>
<proteinExistence type="predicted"/>
<dbReference type="EMBL" id="BQNB010009570">
    <property type="protein sequence ID" value="GJS65338.1"/>
    <property type="molecule type" value="Genomic_DNA"/>
</dbReference>
<evidence type="ECO:0000256" key="1">
    <source>
        <dbReference type="SAM" id="MobiDB-lite"/>
    </source>
</evidence>
<gene>
    <name evidence="2" type="ORF">Tco_0679902</name>
</gene>
<keyword evidence="3" id="KW-1185">Reference proteome</keyword>
<feature type="region of interest" description="Disordered" evidence="1">
    <location>
        <begin position="107"/>
        <end position="160"/>
    </location>
</feature>
<evidence type="ECO:0000313" key="2">
    <source>
        <dbReference type="EMBL" id="GJS65338.1"/>
    </source>
</evidence>
<comment type="caution">
    <text evidence="2">The sequence shown here is derived from an EMBL/GenBank/DDBJ whole genome shotgun (WGS) entry which is preliminary data.</text>
</comment>
<protein>
    <submittedName>
        <fullName evidence="2">Uncharacterized protein</fullName>
    </submittedName>
</protein>